<dbReference type="Pfam" id="PF12704">
    <property type="entry name" value="MacB_PCD"/>
    <property type="match status" value="1"/>
</dbReference>
<dbReference type="InterPro" id="IPR051447">
    <property type="entry name" value="Lipoprotein-release_system"/>
</dbReference>
<feature type="domain" description="MacB-like periplasmic core" evidence="9">
    <location>
        <begin position="17"/>
        <end position="236"/>
    </location>
</feature>
<proteinExistence type="inferred from homology"/>
<comment type="caution">
    <text evidence="10">The sequence shown here is derived from an EMBL/GenBank/DDBJ whole genome shotgun (WGS) entry which is preliminary data.</text>
</comment>
<evidence type="ECO:0000259" key="9">
    <source>
        <dbReference type="Pfam" id="PF12704"/>
    </source>
</evidence>
<evidence type="ECO:0000259" key="8">
    <source>
        <dbReference type="Pfam" id="PF02687"/>
    </source>
</evidence>
<name>A0A431WU84_9GAMM</name>
<evidence type="ECO:0000313" key="10">
    <source>
        <dbReference type="EMBL" id="RTR39218.1"/>
    </source>
</evidence>
<organism evidence="10 11">
    <name type="scientific">Shewanella canadensis</name>
    <dbReference type="NCBI Taxonomy" id="271096"/>
    <lineage>
        <taxon>Bacteria</taxon>
        <taxon>Pseudomonadati</taxon>
        <taxon>Pseudomonadota</taxon>
        <taxon>Gammaproteobacteria</taxon>
        <taxon>Alteromonadales</taxon>
        <taxon>Shewanellaceae</taxon>
        <taxon>Shewanella</taxon>
    </lineage>
</organism>
<sequence length="427" mass="47743">MLIKLAWRNLWRQKRRTILTAMALALALLLSLFMRSMQEGSYANNIENSAKFSTGLIQLQHVEFEESQSIEDLLPATDEFIAAARKLDDVERILPRLESYALAAAGDKSKGAMVLGVMPALEDEYSSISDKVVEGEFIKADDKSVLIGQGLADYLSLTVDDELVLYGQGYRGQTAAGLYKIKGIVHFPLPQLDNLLIYMPLPLSQTLFSTGDQVSAWVIDTRDLTRLEQTMADLKREYSATLLKNTSQHSLLDRNGKSQVNVRDWEDLAPEMAQQIAMDKAGGIFMMYLLYGVVGFGLFATILMMTLERYREFGVMMATGLVRTKLLGLVILESSFISLLGVTIGLALGTPLVVWFHYHPIQLTGETAQMMLELGWEPILPMLLSPWLFIDQILIVLGLMLLCLPYPLWRIYRLDLVTALKGGGHVN</sequence>
<keyword evidence="11" id="KW-1185">Reference proteome</keyword>
<dbReference type="GO" id="GO:0044874">
    <property type="term" value="P:lipoprotein localization to outer membrane"/>
    <property type="evidence" value="ECO:0007669"/>
    <property type="project" value="TreeGrafter"/>
</dbReference>
<comment type="subcellular location">
    <subcellularLocation>
        <location evidence="1">Cell membrane</location>
        <topology evidence="1">Multi-pass membrane protein</topology>
    </subcellularLocation>
</comment>
<accession>A0A431WU84</accession>
<dbReference type="OrthoDB" id="9770036at2"/>
<dbReference type="PANTHER" id="PTHR30489">
    <property type="entry name" value="LIPOPROTEIN-RELEASING SYSTEM TRANSMEMBRANE PROTEIN LOLE"/>
    <property type="match status" value="1"/>
</dbReference>
<evidence type="ECO:0000313" key="11">
    <source>
        <dbReference type="Proteomes" id="UP000267448"/>
    </source>
</evidence>
<evidence type="ECO:0000256" key="3">
    <source>
        <dbReference type="ARBA" id="ARBA00022475"/>
    </source>
</evidence>
<dbReference type="Proteomes" id="UP000267448">
    <property type="component" value="Unassembled WGS sequence"/>
</dbReference>
<evidence type="ECO:0000256" key="1">
    <source>
        <dbReference type="ARBA" id="ARBA00004651"/>
    </source>
</evidence>
<keyword evidence="5 7" id="KW-1133">Transmembrane helix</keyword>
<comment type="similarity">
    <text evidence="2">Belongs to the ABC-4 integral membrane protein family. LolC/E subfamily.</text>
</comment>
<feature type="transmembrane region" description="Helical" evidence="7">
    <location>
        <begin position="378"/>
        <end position="404"/>
    </location>
</feature>
<dbReference type="AlphaFoldDB" id="A0A431WU84"/>
<keyword evidence="3" id="KW-1003">Cell membrane</keyword>
<keyword evidence="6 7" id="KW-0472">Membrane</keyword>
<evidence type="ECO:0000256" key="4">
    <source>
        <dbReference type="ARBA" id="ARBA00022692"/>
    </source>
</evidence>
<evidence type="ECO:0000256" key="2">
    <source>
        <dbReference type="ARBA" id="ARBA00005236"/>
    </source>
</evidence>
<dbReference type="InterPro" id="IPR003838">
    <property type="entry name" value="ABC3_permease_C"/>
</dbReference>
<evidence type="ECO:0000256" key="7">
    <source>
        <dbReference type="SAM" id="Phobius"/>
    </source>
</evidence>
<protein>
    <submittedName>
        <fullName evidence="10">ABC transporter permease</fullName>
    </submittedName>
</protein>
<evidence type="ECO:0000256" key="5">
    <source>
        <dbReference type="ARBA" id="ARBA00022989"/>
    </source>
</evidence>
<feature type="transmembrane region" description="Helical" evidence="7">
    <location>
        <begin position="326"/>
        <end position="358"/>
    </location>
</feature>
<dbReference type="InterPro" id="IPR025857">
    <property type="entry name" value="MacB_PCD"/>
</dbReference>
<evidence type="ECO:0000256" key="6">
    <source>
        <dbReference type="ARBA" id="ARBA00023136"/>
    </source>
</evidence>
<keyword evidence="4 7" id="KW-0812">Transmembrane</keyword>
<feature type="domain" description="ABC3 transporter permease C-terminal" evidence="8">
    <location>
        <begin position="284"/>
        <end position="415"/>
    </location>
</feature>
<dbReference type="RefSeq" id="WP_126520086.1">
    <property type="nucleotide sequence ID" value="NZ_RXNU01000004.1"/>
</dbReference>
<gene>
    <name evidence="10" type="ORF">EKG38_09900</name>
</gene>
<dbReference type="EMBL" id="RXNU01000004">
    <property type="protein sequence ID" value="RTR39218.1"/>
    <property type="molecule type" value="Genomic_DNA"/>
</dbReference>
<reference evidence="10 11" key="1">
    <citation type="submission" date="2018-12" db="EMBL/GenBank/DDBJ databases">
        <authorList>
            <person name="Yu L."/>
        </authorList>
    </citation>
    <scope>NUCLEOTIDE SEQUENCE [LARGE SCALE GENOMIC DNA]</scope>
    <source>
        <strain evidence="10 11">HAW-EB2</strain>
    </source>
</reference>
<dbReference type="PANTHER" id="PTHR30489:SF0">
    <property type="entry name" value="LIPOPROTEIN-RELEASING SYSTEM TRANSMEMBRANE PROTEIN LOLE"/>
    <property type="match status" value="1"/>
</dbReference>
<dbReference type="GO" id="GO:0098797">
    <property type="term" value="C:plasma membrane protein complex"/>
    <property type="evidence" value="ECO:0007669"/>
    <property type="project" value="TreeGrafter"/>
</dbReference>
<feature type="transmembrane region" description="Helical" evidence="7">
    <location>
        <begin position="285"/>
        <end position="305"/>
    </location>
</feature>
<dbReference type="Pfam" id="PF02687">
    <property type="entry name" value="FtsX"/>
    <property type="match status" value="1"/>
</dbReference>